<dbReference type="AlphaFoldDB" id="A0ABD6F0D6"/>
<feature type="region of interest" description="Disordered" evidence="1">
    <location>
        <begin position="82"/>
        <end position="101"/>
    </location>
</feature>
<organism evidence="3 4">
    <name type="scientific">Gnathostoma spinigerum</name>
    <dbReference type="NCBI Taxonomy" id="75299"/>
    <lineage>
        <taxon>Eukaryota</taxon>
        <taxon>Metazoa</taxon>
        <taxon>Ecdysozoa</taxon>
        <taxon>Nematoda</taxon>
        <taxon>Chromadorea</taxon>
        <taxon>Rhabditida</taxon>
        <taxon>Spirurina</taxon>
        <taxon>Gnathostomatomorpha</taxon>
        <taxon>Gnathostomatoidea</taxon>
        <taxon>Gnathostomatidae</taxon>
        <taxon>Gnathostoma</taxon>
    </lineage>
</organism>
<feature type="signal peptide" evidence="2">
    <location>
        <begin position="1"/>
        <end position="17"/>
    </location>
</feature>
<name>A0ABD6F0D6_9BILA</name>
<gene>
    <name evidence="3" type="ORF">AB6A40_009687</name>
</gene>
<reference evidence="3 4" key="1">
    <citation type="submission" date="2024-08" db="EMBL/GenBank/DDBJ databases">
        <title>Gnathostoma spinigerum genome.</title>
        <authorList>
            <person name="Gonzalez-Bertolin B."/>
            <person name="Monzon S."/>
            <person name="Zaballos A."/>
            <person name="Jimenez P."/>
            <person name="Dekumyoy P."/>
            <person name="Varona S."/>
            <person name="Cuesta I."/>
            <person name="Sumanam S."/>
            <person name="Adisakwattana P."/>
            <person name="Gasser R.B."/>
            <person name="Hernandez-Gonzalez A."/>
            <person name="Young N.D."/>
            <person name="Perteguer M.J."/>
        </authorList>
    </citation>
    <scope>NUCLEOTIDE SEQUENCE [LARGE SCALE GENOMIC DNA]</scope>
    <source>
        <strain evidence="3">AL3</strain>
        <tissue evidence="3">Liver</tissue>
    </source>
</reference>
<evidence type="ECO:0000256" key="1">
    <source>
        <dbReference type="SAM" id="MobiDB-lite"/>
    </source>
</evidence>
<dbReference type="Proteomes" id="UP001608902">
    <property type="component" value="Unassembled WGS sequence"/>
</dbReference>
<accession>A0ABD6F0D6</accession>
<feature type="compositionally biased region" description="Pro residues" evidence="1">
    <location>
        <begin position="82"/>
        <end position="92"/>
    </location>
</feature>
<sequence length="101" mass="10934">MKATILCITAFIVGAIAQGKEPEGLALGKLIPDLKLKHHAGPPCWRPPCHHPPCHHPPCRPYPWRPTPCGYPWPPPQPNHGVPLPCPKPAGSPPDWTGTSL</sequence>
<evidence type="ECO:0000313" key="4">
    <source>
        <dbReference type="Proteomes" id="UP001608902"/>
    </source>
</evidence>
<proteinExistence type="predicted"/>
<protein>
    <submittedName>
        <fullName evidence="3">Uncharacterized protein</fullName>
    </submittedName>
</protein>
<keyword evidence="2" id="KW-0732">Signal</keyword>
<evidence type="ECO:0000313" key="3">
    <source>
        <dbReference type="EMBL" id="MFH4982978.1"/>
    </source>
</evidence>
<evidence type="ECO:0000256" key="2">
    <source>
        <dbReference type="SAM" id="SignalP"/>
    </source>
</evidence>
<comment type="caution">
    <text evidence="3">The sequence shown here is derived from an EMBL/GenBank/DDBJ whole genome shotgun (WGS) entry which is preliminary data.</text>
</comment>
<keyword evidence="4" id="KW-1185">Reference proteome</keyword>
<feature type="chain" id="PRO_5044778523" evidence="2">
    <location>
        <begin position="18"/>
        <end position="101"/>
    </location>
</feature>
<dbReference type="EMBL" id="JBGFUD010010672">
    <property type="protein sequence ID" value="MFH4982978.1"/>
    <property type="molecule type" value="Genomic_DNA"/>
</dbReference>